<protein>
    <recommendedName>
        <fullName evidence="4">Phage tail protein</fullName>
    </recommendedName>
</protein>
<gene>
    <name evidence="2" type="ORF">FAZ21_00425</name>
</gene>
<dbReference type="EMBL" id="SUMF01000001">
    <property type="protein sequence ID" value="TJZ78790.1"/>
    <property type="molecule type" value="Genomic_DNA"/>
</dbReference>
<evidence type="ECO:0008006" key="4">
    <source>
        <dbReference type="Google" id="ProtNLM"/>
    </source>
</evidence>
<evidence type="ECO:0000313" key="3">
    <source>
        <dbReference type="Proteomes" id="UP000310016"/>
    </source>
</evidence>
<comment type="caution">
    <text evidence="2">The sequence shown here is derived from an EMBL/GenBank/DDBJ whole genome shotgun (WGS) entry which is preliminary data.</text>
</comment>
<proteinExistence type="predicted"/>
<dbReference type="OrthoDB" id="5465127at2"/>
<dbReference type="AlphaFoldDB" id="A0A4U0QCC7"/>
<accession>A0A4U0QCC7</accession>
<keyword evidence="3" id="KW-1185">Reference proteome</keyword>
<sequence length="164" mass="17480">MPRHASARGDASRQFEPSASTRADALPGPPRCGPPFSSNGEFPMAGNTQFAGRVFISIDGSRLRSKSGAKLNVGGVERTPVETDLGTVGYTEKVKTPTVECTIVLSRDVDLVEFGRIVDTNLVFQTDIGATYALRNAFLTEPPEFTGGEGEVTLKFAGTHCEKA</sequence>
<dbReference type="Pfam" id="PF10618">
    <property type="entry name" value="Tail_tube"/>
    <property type="match status" value="1"/>
</dbReference>
<dbReference type="InterPro" id="IPR019596">
    <property type="entry name" value="Phage_Mu_GpM_tail_tub"/>
</dbReference>
<evidence type="ECO:0000256" key="1">
    <source>
        <dbReference type="SAM" id="MobiDB-lite"/>
    </source>
</evidence>
<reference evidence="2 3" key="1">
    <citation type="submission" date="2019-04" db="EMBL/GenBank/DDBJ databases">
        <title>Chitiniphilus eburnea sp. nov., a novel chitinolytic bacterium isolated from aquaculture sludge.</title>
        <authorList>
            <person name="Sheng M."/>
        </authorList>
    </citation>
    <scope>NUCLEOTIDE SEQUENCE [LARGE SCALE GENOMIC DNA]</scope>
    <source>
        <strain evidence="2 3">HX-2-15</strain>
    </source>
</reference>
<name>A0A4U0QCC7_9NEIS</name>
<evidence type="ECO:0000313" key="2">
    <source>
        <dbReference type="EMBL" id="TJZ78790.1"/>
    </source>
</evidence>
<organism evidence="2 3">
    <name type="scientific">Chitiniphilus eburneus</name>
    <dbReference type="NCBI Taxonomy" id="2571148"/>
    <lineage>
        <taxon>Bacteria</taxon>
        <taxon>Pseudomonadati</taxon>
        <taxon>Pseudomonadota</taxon>
        <taxon>Betaproteobacteria</taxon>
        <taxon>Neisseriales</taxon>
        <taxon>Chitinibacteraceae</taxon>
        <taxon>Chitiniphilus</taxon>
    </lineage>
</organism>
<feature type="region of interest" description="Disordered" evidence="1">
    <location>
        <begin position="1"/>
        <end position="43"/>
    </location>
</feature>
<dbReference type="Proteomes" id="UP000310016">
    <property type="component" value="Unassembled WGS sequence"/>
</dbReference>